<sequence>MRLDLDLRGSWLVDPRDLAARLGISVAYLKRQMSLGHVTSRLDPGRDEDEGRSRITIRVVTAAWEGIFDREGVLISERRL</sequence>
<dbReference type="Proteomes" id="UP000245926">
    <property type="component" value="Chromosome"/>
</dbReference>
<dbReference type="EMBL" id="CP029550">
    <property type="protein sequence ID" value="AWN42767.1"/>
    <property type="molecule type" value="Genomic_DNA"/>
</dbReference>
<dbReference type="AlphaFoldDB" id="A0A2U8W9H8"/>
<protein>
    <submittedName>
        <fullName evidence="1">Uncharacterized protein</fullName>
    </submittedName>
</protein>
<keyword evidence="2" id="KW-1185">Reference proteome</keyword>
<evidence type="ECO:0000313" key="2">
    <source>
        <dbReference type="Proteomes" id="UP000245926"/>
    </source>
</evidence>
<accession>A0A2U8W9H8</accession>
<proteinExistence type="predicted"/>
<dbReference type="KEGG" id="mets:DK389_22515"/>
<dbReference type="RefSeq" id="WP_109892938.1">
    <property type="nucleotide sequence ID" value="NZ_CP029550.1"/>
</dbReference>
<gene>
    <name evidence="1" type="ORF">DK389_22515</name>
</gene>
<dbReference type="InterPro" id="IPR045389">
    <property type="entry name" value="DUF6522"/>
</dbReference>
<name>A0A2U8W9H8_9HYPH</name>
<dbReference type="OrthoDB" id="7996580at2"/>
<dbReference type="Pfam" id="PF20132">
    <property type="entry name" value="DUF6522"/>
    <property type="match status" value="1"/>
</dbReference>
<organism evidence="1 2">
    <name type="scientific">Methylobacterium durans</name>
    <dbReference type="NCBI Taxonomy" id="2202825"/>
    <lineage>
        <taxon>Bacteria</taxon>
        <taxon>Pseudomonadati</taxon>
        <taxon>Pseudomonadota</taxon>
        <taxon>Alphaproteobacteria</taxon>
        <taxon>Hyphomicrobiales</taxon>
        <taxon>Methylobacteriaceae</taxon>
        <taxon>Methylobacterium</taxon>
    </lineage>
</organism>
<evidence type="ECO:0000313" key="1">
    <source>
        <dbReference type="EMBL" id="AWN42767.1"/>
    </source>
</evidence>
<reference evidence="2" key="1">
    <citation type="submission" date="2018-05" db="EMBL/GenBank/DDBJ databases">
        <title>Complete Genome Sequence of Methylobacterium sp. 17SD2-17.</title>
        <authorList>
            <person name="Srinivasan S."/>
        </authorList>
    </citation>
    <scope>NUCLEOTIDE SEQUENCE [LARGE SCALE GENOMIC DNA]</scope>
    <source>
        <strain evidence="2">17SD2-17</strain>
    </source>
</reference>